<feature type="transmembrane region" description="Helical" evidence="1">
    <location>
        <begin position="123"/>
        <end position="142"/>
    </location>
</feature>
<dbReference type="STRING" id="416943.SAMN05445871_3003"/>
<feature type="domain" description="Acyltransferase 3" evidence="2">
    <location>
        <begin position="47"/>
        <end position="365"/>
    </location>
</feature>
<feature type="transmembrane region" description="Helical" evidence="1">
    <location>
        <begin position="258"/>
        <end position="275"/>
    </location>
</feature>
<dbReference type="InterPro" id="IPR002656">
    <property type="entry name" value="Acyl_transf_3_dom"/>
</dbReference>
<keyword evidence="3" id="KW-0378">Hydrolase</keyword>
<reference evidence="4" key="1">
    <citation type="submission" date="2016-10" db="EMBL/GenBank/DDBJ databases">
        <authorList>
            <person name="Varghese N."/>
            <person name="Submissions S."/>
        </authorList>
    </citation>
    <scope>NUCLEOTIDE SEQUENCE [LARGE SCALE GENOMIC DNA]</scope>
    <source>
        <strain evidence="4">LMG 26416</strain>
    </source>
</reference>
<keyword evidence="1" id="KW-0472">Membrane</keyword>
<keyword evidence="1" id="KW-1133">Transmembrane helix</keyword>
<organism evidence="3 4">
    <name type="scientific">Paraburkholderia caballeronis</name>
    <dbReference type="NCBI Taxonomy" id="416943"/>
    <lineage>
        <taxon>Bacteria</taxon>
        <taxon>Pseudomonadati</taxon>
        <taxon>Pseudomonadota</taxon>
        <taxon>Betaproteobacteria</taxon>
        <taxon>Burkholderiales</taxon>
        <taxon>Burkholderiaceae</taxon>
        <taxon>Paraburkholderia</taxon>
    </lineage>
</organism>
<dbReference type="PANTHER" id="PTHR23028:SF53">
    <property type="entry name" value="ACYL_TRANSF_3 DOMAIN-CONTAINING PROTEIN"/>
    <property type="match status" value="1"/>
</dbReference>
<feature type="transmembrane region" description="Helical" evidence="1">
    <location>
        <begin position="6"/>
        <end position="26"/>
    </location>
</feature>
<evidence type="ECO:0000256" key="1">
    <source>
        <dbReference type="SAM" id="Phobius"/>
    </source>
</evidence>
<sequence>MATTHFPLWAGWVATGAAFAAAALAARRIDFFRDAIGAADGARFGHLDGLRGYLAFAVFVTHAASSVGWYRTGVWAWPDSVAFMLCGRVPVALFFMITGFLFTRKVVTTRGRLDWKRLYAGRLRRLAPLYLLVTAAIFVVVGQKTGWVLREPPATLFVGAFKWLGLGVLGHGNLNGLKATALIDPAMWTLRYEWIFYAALPAVACFATPRRAPLLVGLTLLLVYAFGVDAVVVNFLFGAFAALLHVRRPLAPRLCQPAAGAVALVALGATALPFARDYGFAQSLLLSPLFACALYGNALFGALTMPAARVLGLVSYSVYLTHGVLLYAGLQWLDAVAPVAGIGDVAYAGVIAAIGVTTVGVSLATFRFVEYPFMKDGRAAQPAAVAAAQ</sequence>
<keyword evidence="4" id="KW-1185">Reference proteome</keyword>
<feature type="transmembrane region" description="Helical" evidence="1">
    <location>
        <begin position="82"/>
        <end position="102"/>
    </location>
</feature>
<gene>
    <name evidence="3" type="ORF">SAMN05192542_10942</name>
</gene>
<dbReference type="GO" id="GO:0000271">
    <property type="term" value="P:polysaccharide biosynthetic process"/>
    <property type="evidence" value="ECO:0007669"/>
    <property type="project" value="TreeGrafter"/>
</dbReference>
<dbReference type="Proteomes" id="UP000199120">
    <property type="component" value="Unassembled WGS sequence"/>
</dbReference>
<dbReference type="GO" id="GO:0016787">
    <property type="term" value="F:hydrolase activity"/>
    <property type="evidence" value="ECO:0007669"/>
    <property type="project" value="UniProtKB-KW"/>
</dbReference>
<name>A0A1H7R0Q6_9BURK</name>
<dbReference type="PANTHER" id="PTHR23028">
    <property type="entry name" value="ACETYLTRANSFERASE"/>
    <property type="match status" value="1"/>
</dbReference>
<accession>A0A1H7R0Q6</accession>
<keyword evidence="1" id="KW-0812">Transmembrane</keyword>
<dbReference type="EMBL" id="FOAJ01000009">
    <property type="protein sequence ID" value="SEL53495.1"/>
    <property type="molecule type" value="Genomic_DNA"/>
</dbReference>
<dbReference type="AlphaFoldDB" id="A0A1H7R0Q6"/>
<keyword evidence="3" id="KW-0808">Transferase</keyword>
<dbReference type="RefSeq" id="WP_090546063.1">
    <property type="nucleotide sequence ID" value="NZ_FNSR01000001.1"/>
</dbReference>
<feature type="transmembrane region" description="Helical" evidence="1">
    <location>
        <begin position="310"/>
        <end position="333"/>
    </location>
</feature>
<keyword evidence="3" id="KW-0012">Acyltransferase</keyword>
<evidence type="ECO:0000313" key="4">
    <source>
        <dbReference type="Proteomes" id="UP000199120"/>
    </source>
</evidence>
<feature type="transmembrane region" description="Helical" evidence="1">
    <location>
        <begin position="218"/>
        <end position="246"/>
    </location>
</feature>
<feature type="transmembrane region" description="Helical" evidence="1">
    <location>
        <begin position="154"/>
        <end position="174"/>
    </location>
</feature>
<dbReference type="GO" id="GO:0016020">
    <property type="term" value="C:membrane"/>
    <property type="evidence" value="ECO:0007669"/>
    <property type="project" value="TreeGrafter"/>
</dbReference>
<feature type="transmembrane region" description="Helical" evidence="1">
    <location>
        <begin position="281"/>
        <end position="303"/>
    </location>
</feature>
<dbReference type="GO" id="GO:0016747">
    <property type="term" value="F:acyltransferase activity, transferring groups other than amino-acyl groups"/>
    <property type="evidence" value="ECO:0007669"/>
    <property type="project" value="InterPro"/>
</dbReference>
<proteinExistence type="predicted"/>
<evidence type="ECO:0000259" key="2">
    <source>
        <dbReference type="Pfam" id="PF01757"/>
    </source>
</evidence>
<dbReference type="OrthoDB" id="9814807at2"/>
<feature type="transmembrane region" description="Helical" evidence="1">
    <location>
        <begin position="194"/>
        <end position="212"/>
    </location>
</feature>
<feature type="transmembrane region" description="Helical" evidence="1">
    <location>
        <begin position="345"/>
        <end position="369"/>
    </location>
</feature>
<dbReference type="InterPro" id="IPR050879">
    <property type="entry name" value="Acyltransferase_3"/>
</dbReference>
<evidence type="ECO:0000313" key="3">
    <source>
        <dbReference type="EMBL" id="SEL53495.1"/>
    </source>
</evidence>
<protein>
    <submittedName>
        <fullName evidence="3">Peptidoglycan/LPS O-acetylase OafA/YrhL, contains acyltransferase and SGNH-hydrolase domains</fullName>
    </submittedName>
</protein>
<dbReference type="Pfam" id="PF01757">
    <property type="entry name" value="Acyl_transf_3"/>
    <property type="match status" value="1"/>
</dbReference>
<feature type="transmembrane region" description="Helical" evidence="1">
    <location>
        <begin position="53"/>
        <end position="70"/>
    </location>
</feature>